<protein>
    <submittedName>
        <fullName evidence="5">Peptidase S24-like protein</fullName>
    </submittedName>
</protein>
<name>V2Y3Y9_9FIRM</name>
<dbReference type="Proteomes" id="UP000018227">
    <property type="component" value="Unassembled WGS sequence"/>
</dbReference>
<gene>
    <name evidence="5" type="ORF">GCWU0000282_002556</name>
</gene>
<dbReference type="InterPro" id="IPR039418">
    <property type="entry name" value="LexA-like"/>
</dbReference>
<dbReference type="OrthoDB" id="2475196at2"/>
<dbReference type="InterPro" id="IPR010982">
    <property type="entry name" value="Lambda_DNA-bd_dom_sf"/>
</dbReference>
<dbReference type="PANTHER" id="PTHR40661">
    <property type="match status" value="1"/>
</dbReference>
<evidence type="ECO:0000256" key="2">
    <source>
        <dbReference type="ARBA" id="ARBA00023125"/>
    </source>
</evidence>
<comment type="caution">
    <text evidence="5">The sequence shown here is derived from an EMBL/GenBank/DDBJ whole genome shotgun (WGS) entry which is preliminary data.</text>
</comment>
<sequence length="231" mass="26389">MKDLGKTIAGHRKAYKLTQCQLAKKLTEYDIYVKPNSVSSWESGISLPSSRQFLAICEILNIYDIYTEFIGTNPDNPFRNLNKEGVDKVMEYTRLLEKSGDYRIAEIIPLHVIRERKVYYTAVSAGNGSFLDGEDYEMYSSADIPEKADFGVHISGDSMEPVYHDRELIWIEQTEQLEDGEIGIFYLDGNAYVKQFQNNRKGAYLVSLNKAYEPMPITESSSFKIFGRVLS</sequence>
<dbReference type="RefSeq" id="WP_023355403.1">
    <property type="nucleotide sequence ID" value="NZ_KI535369.1"/>
</dbReference>
<evidence type="ECO:0000313" key="6">
    <source>
        <dbReference type="Proteomes" id="UP000018227"/>
    </source>
</evidence>
<dbReference type="SUPFAM" id="SSF51306">
    <property type="entry name" value="LexA/Signal peptidase"/>
    <property type="match status" value="1"/>
</dbReference>
<accession>V2Y3Y9</accession>
<dbReference type="InterPro" id="IPR015927">
    <property type="entry name" value="Peptidase_S24_S26A/B/C"/>
</dbReference>
<dbReference type="Gene3D" id="2.10.109.10">
    <property type="entry name" value="Umud Fragment, subunit A"/>
    <property type="match status" value="1"/>
</dbReference>
<proteinExistence type="predicted"/>
<keyword evidence="6" id="KW-1185">Reference proteome</keyword>
<dbReference type="SUPFAM" id="SSF47413">
    <property type="entry name" value="lambda repressor-like DNA-binding domains"/>
    <property type="match status" value="1"/>
</dbReference>
<dbReference type="AlphaFoldDB" id="V2Y3Y9"/>
<dbReference type="STRING" id="592026.GCWU0000282_002556"/>
<keyword evidence="2" id="KW-0238">DNA-binding</keyword>
<dbReference type="InterPro" id="IPR001387">
    <property type="entry name" value="Cro/C1-type_HTH"/>
</dbReference>
<dbReference type="PANTHER" id="PTHR40661:SF3">
    <property type="entry name" value="FELS-1 PROPHAGE TRANSCRIPTIONAL REGULATOR"/>
    <property type="match status" value="1"/>
</dbReference>
<evidence type="ECO:0000259" key="4">
    <source>
        <dbReference type="PROSITE" id="PS50943"/>
    </source>
</evidence>
<reference evidence="5 6" key="1">
    <citation type="submission" date="2013-06" db="EMBL/GenBank/DDBJ databases">
        <authorList>
            <person name="Weinstock G."/>
            <person name="Sodergren E."/>
            <person name="Clifton S."/>
            <person name="Fulton L."/>
            <person name="Fulton B."/>
            <person name="Courtney L."/>
            <person name="Fronick C."/>
            <person name="Harrison M."/>
            <person name="Strong C."/>
            <person name="Farmer C."/>
            <person name="Delahaunty K."/>
            <person name="Markovic C."/>
            <person name="Hall O."/>
            <person name="Minx P."/>
            <person name="Tomlinson C."/>
            <person name="Mitreva M."/>
            <person name="Nelson J."/>
            <person name="Hou S."/>
            <person name="Wollam A."/>
            <person name="Pepin K.H."/>
            <person name="Johnson M."/>
            <person name="Bhonagiri V."/>
            <person name="Nash W.E."/>
            <person name="Warren W."/>
            <person name="Chinwalla A."/>
            <person name="Mardis E.R."/>
            <person name="Wilson R.K."/>
        </authorList>
    </citation>
    <scope>NUCLEOTIDE SEQUENCE [LARGE SCALE GENOMIC DNA]</scope>
    <source>
        <strain evidence="5 6">ATCC 51271</strain>
    </source>
</reference>
<dbReference type="CDD" id="cd00093">
    <property type="entry name" value="HTH_XRE"/>
    <property type="match status" value="1"/>
</dbReference>
<keyword evidence="1" id="KW-0805">Transcription regulation</keyword>
<feature type="domain" description="HTH cro/C1-type" evidence="4">
    <location>
        <begin position="8"/>
        <end position="66"/>
    </location>
</feature>
<dbReference type="InterPro" id="IPR036286">
    <property type="entry name" value="LexA/Signal_pep-like_sf"/>
</dbReference>
<dbReference type="Pfam" id="PF01381">
    <property type="entry name" value="HTH_3"/>
    <property type="match status" value="1"/>
</dbReference>
<dbReference type="eggNOG" id="COG2932">
    <property type="taxonomic scope" value="Bacteria"/>
</dbReference>
<dbReference type="Pfam" id="PF00717">
    <property type="entry name" value="Peptidase_S24"/>
    <property type="match status" value="1"/>
</dbReference>
<dbReference type="HOGENOM" id="CLU_066192_1_1_9"/>
<keyword evidence="3" id="KW-0804">Transcription</keyword>
<organism evidence="5 6">
    <name type="scientific">Catonella morbi ATCC 51271</name>
    <dbReference type="NCBI Taxonomy" id="592026"/>
    <lineage>
        <taxon>Bacteria</taxon>
        <taxon>Bacillati</taxon>
        <taxon>Bacillota</taxon>
        <taxon>Clostridia</taxon>
        <taxon>Lachnospirales</taxon>
        <taxon>Lachnospiraceae</taxon>
        <taxon>Catonella</taxon>
    </lineage>
</organism>
<evidence type="ECO:0000256" key="1">
    <source>
        <dbReference type="ARBA" id="ARBA00023015"/>
    </source>
</evidence>
<dbReference type="PROSITE" id="PS50943">
    <property type="entry name" value="HTH_CROC1"/>
    <property type="match status" value="1"/>
</dbReference>
<evidence type="ECO:0000256" key="3">
    <source>
        <dbReference type="ARBA" id="ARBA00023163"/>
    </source>
</evidence>
<evidence type="ECO:0000313" key="5">
    <source>
        <dbReference type="EMBL" id="ESL02421.1"/>
    </source>
</evidence>
<dbReference type="Gene3D" id="1.10.260.40">
    <property type="entry name" value="lambda repressor-like DNA-binding domains"/>
    <property type="match status" value="1"/>
</dbReference>
<dbReference type="GO" id="GO:0003677">
    <property type="term" value="F:DNA binding"/>
    <property type="evidence" value="ECO:0007669"/>
    <property type="project" value="UniProtKB-KW"/>
</dbReference>
<dbReference type="EMBL" id="ACIL03000016">
    <property type="protein sequence ID" value="ESL02421.1"/>
    <property type="molecule type" value="Genomic_DNA"/>
</dbReference>
<dbReference type="CDD" id="cd06529">
    <property type="entry name" value="S24_LexA-like"/>
    <property type="match status" value="1"/>
</dbReference>